<dbReference type="AlphaFoldDB" id="A0A6A6TW71"/>
<dbReference type="Proteomes" id="UP000799302">
    <property type="component" value="Unassembled WGS sequence"/>
</dbReference>
<proteinExistence type="predicted"/>
<keyword evidence="2" id="KW-1185">Reference proteome</keyword>
<accession>A0A6A6TW71</accession>
<dbReference type="EMBL" id="MU004245">
    <property type="protein sequence ID" value="KAF2663581.1"/>
    <property type="molecule type" value="Genomic_DNA"/>
</dbReference>
<name>A0A6A6TW71_9PEZI</name>
<gene>
    <name evidence="1" type="ORF">BT63DRAFT_430408</name>
</gene>
<organism evidence="1 2">
    <name type="scientific">Microthyrium microscopicum</name>
    <dbReference type="NCBI Taxonomy" id="703497"/>
    <lineage>
        <taxon>Eukaryota</taxon>
        <taxon>Fungi</taxon>
        <taxon>Dikarya</taxon>
        <taxon>Ascomycota</taxon>
        <taxon>Pezizomycotina</taxon>
        <taxon>Dothideomycetes</taxon>
        <taxon>Dothideomycetes incertae sedis</taxon>
        <taxon>Microthyriales</taxon>
        <taxon>Microthyriaceae</taxon>
        <taxon>Microthyrium</taxon>
    </lineage>
</organism>
<evidence type="ECO:0000313" key="1">
    <source>
        <dbReference type="EMBL" id="KAF2663581.1"/>
    </source>
</evidence>
<sequence>MEFNKTFRRWSYRAKLDSAPSFTRQISPKYSSQITKLSARWVEVKYHEDLLAREFPALKELDFIIDFTDLEDRRGGAAFSPLDKSKTEMFWISTQHLVGALPALRRLAIKFCYEDWVLVRSRVSPVSPLYRSPREYNWWYQRAQQQAYTATKTKFTIVSAATAVASIASMRNIIHLVRQMGFKLLSLDDKSGYNLGIQERLTALAARTAEDSKSVSTDEVVSTLKVAGFMVIGPSVQATWPELQQQITQGDASIQSMRVALAVHKASFTAAEIQDTASGSNPLGELGALAVEEQEAAHSEPKQLRLPMVPEDFDLSRYYMNRIRTTAPFMPDDTRWSWKLKIETHLYTVPEPQVSLSWTRRKNESKKQDMVLCEVVGAYGHLSRWEPLDQEVDHPDDND</sequence>
<evidence type="ECO:0000313" key="2">
    <source>
        <dbReference type="Proteomes" id="UP000799302"/>
    </source>
</evidence>
<reference evidence="1" key="1">
    <citation type="journal article" date="2020" name="Stud. Mycol.">
        <title>101 Dothideomycetes genomes: a test case for predicting lifestyles and emergence of pathogens.</title>
        <authorList>
            <person name="Haridas S."/>
            <person name="Albert R."/>
            <person name="Binder M."/>
            <person name="Bloem J."/>
            <person name="Labutti K."/>
            <person name="Salamov A."/>
            <person name="Andreopoulos B."/>
            <person name="Baker S."/>
            <person name="Barry K."/>
            <person name="Bills G."/>
            <person name="Bluhm B."/>
            <person name="Cannon C."/>
            <person name="Castanera R."/>
            <person name="Culley D."/>
            <person name="Daum C."/>
            <person name="Ezra D."/>
            <person name="Gonzalez J."/>
            <person name="Henrissat B."/>
            <person name="Kuo A."/>
            <person name="Liang C."/>
            <person name="Lipzen A."/>
            <person name="Lutzoni F."/>
            <person name="Magnuson J."/>
            <person name="Mondo S."/>
            <person name="Nolan M."/>
            <person name="Ohm R."/>
            <person name="Pangilinan J."/>
            <person name="Park H.-J."/>
            <person name="Ramirez L."/>
            <person name="Alfaro M."/>
            <person name="Sun H."/>
            <person name="Tritt A."/>
            <person name="Yoshinaga Y."/>
            <person name="Zwiers L.-H."/>
            <person name="Turgeon B."/>
            <person name="Goodwin S."/>
            <person name="Spatafora J."/>
            <person name="Crous P."/>
            <person name="Grigoriev I."/>
        </authorList>
    </citation>
    <scope>NUCLEOTIDE SEQUENCE</scope>
    <source>
        <strain evidence="1">CBS 115976</strain>
    </source>
</reference>
<protein>
    <submittedName>
        <fullName evidence="1">Uncharacterized protein</fullName>
    </submittedName>
</protein>